<dbReference type="FunCoup" id="L2GJA8">
    <property type="interactions" value="225"/>
</dbReference>
<comment type="subcellular location">
    <subcellularLocation>
        <location evidence="1">Nucleus</location>
    </subcellularLocation>
</comment>
<dbReference type="InterPro" id="IPR036710">
    <property type="entry name" value="RNA_pol_Rpb5_N_sf"/>
</dbReference>
<dbReference type="InterPro" id="IPR000783">
    <property type="entry name" value="RNA_pol_subH/Rpb5_C"/>
</dbReference>
<evidence type="ECO:0000256" key="5">
    <source>
        <dbReference type="ARBA" id="ARBA00025765"/>
    </source>
</evidence>
<name>L2GJA8_VITCO</name>
<dbReference type="InParanoid" id="L2GJA8"/>
<dbReference type="GO" id="GO:0042797">
    <property type="term" value="P:tRNA transcription by RNA polymerase III"/>
    <property type="evidence" value="ECO:0007669"/>
    <property type="project" value="TreeGrafter"/>
</dbReference>
<dbReference type="VEuPathDB" id="MicrosporidiaDB:VICG_01993"/>
<dbReference type="SUPFAM" id="SSF53036">
    <property type="entry name" value="Eukaryotic RPB5 N-terminal domain"/>
    <property type="match status" value="1"/>
</dbReference>
<keyword evidence="4" id="KW-0539">Nucleus</keyword>
<keyword evidence="9" id="KW-1185">Reference proteome</keyword>
<dbReference type="GeneID" id="19882703"/>
<keyword evidence="3" id="KW-0804">Transcription</keyword>
<dbReference type="GO" id="GO:0006366">
    <property type="term" value="P:transcription by RNA polymerase II"/>
    <property type="evidence" value="ECO:0007669"/>
    <property type="project" value="TreeGrafter"/>
</dbReference>
<dbReference type="PANTHER" id="PTHR10535:SF0">
    <property type="entry name" value="DNA-DIRECTED RNA POLYMERASES I, II, AND III SUBUNIT RPABC1"/>
    <property type="match status" value="1"/>
</dbReference>
<dbReference type="NCBIfam" id="NF007129">
    <property type="entry name" value="PRK09570.1"/>
    <property type="match status" value="1"/>
</dbReference>
<sequence length="206" mass="23460">MRPSKRKLHMRELWLARNTIIEMLNERGYSSSNMPLDYASFVSQFPNAENNPSTLNFVCSKDQPFAVHFTSEDKLSKKSLETLTNEYAAQGIANVILITSAKLNPACKVLMKSIKLNLEHFLVEELQFNITKHHLVPKHRIMSESEQKELLNKLKCEMSNLPTILTTDPVCRFFGAKAGVIFEITRNSQTAGTALYYRVVREPGPK</sequence>
<dbReference type="InterPro" id="IPR014381">
    <property type="entry name" value="Arch_Rpo5/euc_Rpb5"/>
</dbReference>
<dbReference type="Proteomes" id="UP000011082">
    <property type="component" value="Unassembled WGS sequence"/>
</dbReference>
<dbReference type="EMBL" id="JH370153">
    <property type="protein sequence ID" value="ELA40963.1"/>
    <property type="molecule type" value="Genomic_DNA"/>
</dbReference>
<proteinExistence type="inferred from homology"/>
<dbReference type="GO" id="GO:0003677">
    <property type="term" value="F:DNA binding"/>
    <property type="evidence" value="ECO:0007669"/>
    <property type="project" value="InterPro"/>
</dbReference>
<organism evidence="8 9">
    <name type="scientific">Vittaforma corneae (strain ATCC 50505)</name>
    <name type="common">Microsporidian parasite</name>
    <name type="synonym">Nosema corneum</name>
    <dbReference type="NCBI Taxonomy" id="993615"/>
    <lineage>
        <taxon>Eukaryota</taxon>
        <taxon>Fungi</taxon>
        <taxon>Fungi incertae sedis</taxon>
        <taxon>Microsporidia</taxon>
        <taxon>Nosematidae</taxon>
        <taxon>Vittaforma</taxon>
    </lineage>
</organism>
<dbReference type="STRING" id="993615.L2GJA8"/>
<evidence type="ECO:0000256" key="4">
    <source>
        <dbReference type="ARBA" id="ARBA00023242"/>
    </source>
</evidence>
<evidence type="ECO:0000259" key="7">
    <source>
        <dbReference type="Pfam" id="PF03871"/>
    </source>
</evidence>
<dbReference type="HAMAP" id="MF_00025">
    <property type="entry name" value="RNApol_Rpo5_RPB5"/>
    <property type="match status" value="1"/>
</dbReference>
<comment type="similarity">
    <text evidence="5">Belongs to the archaeal Rpo5/eukaryotic RPB5 RNA polymerase subunit family.</text>
</comment>
<dbReference type="SUPFAM" id="SSF55287">
    <property type="entry name" value="RPB5-like RNA polymerase subunit"/>
    <property type="match status" value="1"/>
</dbReference>
<dbReference type="GO" id="GO:0005736">
    <property type="term" value="C:RNA polymerase I complex"/>
    <property type="evidence" value="ECO:0007669"/>
    <property type="project" value="TreeGrafter"/>
</dbReference>
<dbReference type="Pfam" id="PF03871">
    <property type="entry name" value="RNA_pol_Rpb5_N"/>
    <property type="match status" value="1"/>
</dbReference>
<dbReference type="InterPro" id="IPR005571">
    <property type="entry name" value="RNA_pol_Rpb5_N"/>
</dbReference>
<dbReference type="RefSeq" id="XP_007605438.1">
    <property type="nucleotide sequence ID" value="XM_007605376.1"/>
</dbReference>
<reference evidence="9" key="1">
    <citation type="submission" date="2011-05" db="EMBL/GenBank/DDBJ databases">
        <title>The genome sequence of Vittaforma corneae strain ATCC 50505.</title>
        <authorList>
            <consortium name="The Broad Institute Genome Sequencing Platform"/>
            <person name="Cuomo C."/>
            <person name="Didier E."/>
            <person name="Bowers L."/>
            <person name="Young S.K."/>
            <person name="Zeng Q."/>
            <person name="Gargeya S."/>
            <person name="Fitzgerald M."/>
            <person name="Haas B."/>
            <person name="Abouelleil A."/>
            <person name="Alvarado L."/>
            <person name="Arachchi H.M."/>
            <person name="Berlin A."/>
            <person name="Chapman S.B."/>
            <person name="Gearin G."/>
            <person name="Goldberg J."/>
            <person name="Griggs A."/>
            <person name="Gujja S."/>
            <person name="Hansen M."/>
            <person name="Heiman D."/>
            <person name="Howarth C."/>
            <person name="Larimer J."/>
            <person name="Lui A."/>
            <person name="MacDonald P.J.P."/>
            <person name="McCowen C."/>
            <person name="Montmayeur A."/>
            <person name="Murphy C."/>
            <person name="Neiman D."/>
            <person name="Pearson M."/>
            <person name="Priest M."/>
            <person name="Roberts A."/>
            <person name="Saif S."/>
            <person name="Shea T."/>
            <person name="Sisk P."/>
            <person name="Stolte C."/>
            <person name="Sykes S."/>
            <person name="Wortman J."/>
            <person name="Nusbaum C."/>
            <person name="Birren B."/>
        </authorList>
    </citation>
    <scope>NUCLEOTIDE SEQUENCE [LARGE SCALE GENOMIC DNA]</scope>
    <source>
        <strain evidence="9">ATCC 50505</strain>
    </source>
</reference>
<dbReference type="GO" id="GO:0005665">
    <property type="term" value="C:RNA polymerase II, core complex"/>
    <property type="evidence" value="ECO:0007669"/>
    <property type="project" value="TreeGrafter"/>
</dbReference>
<evidence type="ECO:0000256" key="1">
    <source>
        <dbReference type="ARBA" id="ARBA00004123"/>
    </source>
</evidence>
<dbReference type="GO" id="GO:0005666">
    <property type="term" value="C:RNA polymerase III complex"/>
    <property type="evidence" value="ECO:0007669"/>
    <property type="project" value="TreeGrafter"/>
</dbReference>
<dbReference type="Gene3D" id="3.40.1340.10">
    <property type="entry name" value="RNA polymerase, Rpb5, N-terminal domain"/>
    <property type="match status" value="1"/>
</dbReference>
<dbReference type="AlphaFoldDB" id="L2GJA8"/>
<dbReference type="Pfam" id="PF01191">
    <property type="entry name" value="RNA_pol_Rpb5_C"/>
    <property type="match status" value="1"/>
</dbReference>
<feature type="domain" description="RNA polymerase Rpb5 N-terminal" evidence="7">
    <location>
        <begin position="10"/>
        <end position="84"/>
    </location>
</feature>
<dbReference type="Gene3D" id="3.90.940.20">
    <property type="entry name" value="RPB5-like RNA polymerase subunit"/>
    <property type="match status" value="1"/>
</dbReference>
<accession>L2GJA8</accession>
<evidence type="ECO:0000259" key="6">
    <source>
        <dbReference type="Pfam" id="PF01191"/>
    </source>
</evidence>
<evidence type="ECO:0000313" key="8">
    <source>
        <dbReference type="EMBL" id="ELA40963.1"/>
    </source>
</evidence>
<evidence type="ECO:0000256" key="3">
    <source>
        <dbReference type="ARBA" id="ARBA00023163"/>
    </source>
</evidence>
<dbReference type="InterPro" id="IPR035913">
    <property type="entry name" value="RPB5-like_sf"/>
</dbReference>
<dbReference type="PANTHER" id="PTHR10535">
    <property type="entry name" value="DNA-DIRECTED RNA POLYMERASES I, II, AND III SUBUNIT RPABC1"/>
    <property type="match status" value="1"/>
</dbReference>
<dbReference type="GO" id="GO:0003899">
    <property type="term" value="F:DNA-directed RNA polymerase activity"/>
    <property type="evidence" value="ECO:0007669"/>
    <property type="project" value="InterPro"/>
</dbReference>
<dbReference type="PIRSF" id="PIRSF000747">
    <property type="entry name" value="RPB5"/>
    <property type="match status" value="1"/>
</dbReference>
<dbReference type="OrthoDB" id="248779at2759"/>
<evidence type="ECO:0000313" key="9">
    <source>
        <dbReference type="Proteomes" id="UP000011082"/>
    </source>
</evidence>
<dbReference type="GO" id="GO:0006362">
    <property type="term" value="P:transcription elongation by RNA polymerase I"/>
    <property type="evidence" value="ECO:0007669"/>
    <property type="project" value="TreeGrafter"/>
</dbReference>
<protein>
    <recommendedName>
        <fullName evidence="2">DNA-directed RNA polymerases I, II, and III subunit RPABC1</fullName>
    </recommendedName>
</protein>
<feature type="domain" description="RNA polymerase subunit H/Rpb5 C-terminal" evidence="6">
    <location>
        <begin position="128"/>
        <end position="200"/>
    </location>
</feature>
<gene>
    <name evidence="8" type="ORF">VICG_01993</name>
</gene>
<dbReference type="HOGENOM" id="CLU_058320_0_1_1"/>
<evidence type="ECO:0000256" key="2">
    <source>
        <dbReference type="ARBA" id="ARBA00020809"/>
    </source>
</evidence>